<gene>
    <name evidence="1" type="ORF">SAMN06265364_10127</name>
</gene>
<dbReference type="Pfam" id="PF18174">
    <property type="entry name" value="HU-CCDC81_bac_1"/>
    <property type="match status" value="1"/>
</dbReference>
<dbReference type="InterPro" id="IPR041268">
    <property type="entry name" value="HU-CCDC81_bac_2"/>
</dbReference>
<dbReference type="GO" id="GO:0042834">
    <property type="term" value="F:peptidoglycan binding"/>
    <property type="evidence" value="ECO:0007669"/>
    <property type="project" value="InterPro"/>
</dbReference>
<evidence type="ECO:0000313" key="2">
    <source>
        <dbReference type="Proteomes" id="UP000198427"/>
    </source>
</evidence>
<organism evidence="1 2">
    <name type="scientific">Prevotella jejuni</name>
    <dbReference type="NCBI Taxonomy" id="1177574"/>
    <lineage>
        <taxon>Bacteria</taxon>
        <taxon>Pseudomonadati</taxon>
        <taxon>Bacteroidota</taxon>
        <taxon>Bacteroidia</taxon>
        <taxon>Bacteroidales</taxon>
        <taxon>Prevotellaceae</taxon>
        <taxon>Prevotella</taxon>
    </lineage>
</organism>
<accession>A0A2K9HC13</accession>
<dbReference type="InterPro" id="IPR007730">
    <property type="entry name" value="SPOR-like_dom"/>
</dbReference>
<dbReference type="OrthoDB" id="653949at2"/>
<evidence type="ECO:0000313" key="1">
    <source>
        <dbReference type="EMBL" id="SNR59585.1"/>
    </source>
</evidence>
<dbReference type="InterPro" id="IPR040495">
    <property type="entry name" value="HU-CCDC81_bac_1"/>
</dbReference>
<dbReference type="Pfam" id="PF18175">
    <property type="entry name" value="HU-CCDC81_bac_2"/>
    <property type="match status" value="1"/>
</dbReference>
<dbReference type="EMBL" id="FZNZ01000001">
    <property type="protein sequence ID" value="SNR59585.1"/>
    <property type="molecule type" value="Genomic_DNA"/>
</dbReference>
<dbReference type="RefSeq" id="WP_089365166.1">
    <property type="nucleotide sequence ID" value="NZ_CP023864.1"/>
</dbReference>
<dbReference type="SUPFAM" id="SSF110997">
    <property type="entry name" value="Sporulation related repeat"/>
    <property type="match status" value="1"/>
</dbReference>
<dbReference type="AlphaFoldDB" id="A0A2K9HC13"/>
<dbReference type="InterPro" id="IPR036680">
    <property type="entry name" value="SPOR-like_sf"/>
</dbReference>
<sequence length="343" mass="38188">MPLPNNLFNFANVIKLDRHIEILLLENDCVIVPGLGGFVAHRIPARYDEQDGLFLPPYRTLGFNAQLRMNDSLLVQSYVDAYDLSYPEALQQIENEVEEIYQALGEEGVFELNDLGSLSRNSDGNLAFEPFESGILTPLYYGLSSYEFPKLISNNQSATSIADIKPQKQGVVFVDDTDATNKRLSISMRAVRNVAAAAVFLTAVFLVAFPGSNRNGIADKQQIKSGVLYNIFDSDDTSNTYKQLETLTSNSHPMGIKRQQEATTVASHYWAIVMASHITDSNARAFVAKLKKSGLTDARVYDGPESIKVLYGYFSSPKEATERMKVINKTTEFKEAWVIEIGK</sequence>
<reference evidence="1 2" key="1">
    <citation type="submission" date="2017-06" db="EMBL/GenBank/DDBJ databases">
        <authorList>
            <person name="Varghese N."/>
            <person name="Submissions S."/>
        </authorList>
    </citation>
    <scope>NUCLEOTIDE SEQUENCE [LARGE SCALE GENOMIC DNA]</scope>
    <source>
        <strain evidence="1 2">DSM 26989</strain>
    </source>
</reference>
<dbReference type="Proteomes" id="UP000198427">
    <property type="component" value="Unassembled WGS sequence"/>
</dbReference>
<comment type="caution">
    <text evidence="1">The sequence shown here is derived from an EMBL/GenBank/DDBJ whole genome shotgun (WGS) entry which is preliminary data.</text>
</comment>
<protein>
    <submittedName>
        <fullName evidence="1">Sporulation related domain-containing protein</fullName>
    </submittedName>
</protein>
<keyword evidence="2" id="KW-1185">Reference proteome</keyword>
<dbReference type="GeneID" id="94029957"/>
<proteinExistence type="predicted"/>
<dbReference type="PROSITE" id="PS51724">
    <property type="entry name" value="SPOR"/>
    <property type="match status" value="1"/>
</dbReference>
<dbReference type="KEGG" id="pje:CRM71_11255"/>
<dbReference type="Pfam" id="PF05036">
    <property type="entry name" value="SPOR"/>
    <property type="match status" value="1"/>
</dbReference>
<name>A0A2K9HC13_9BACT</name>